<feature type="compositionally biased region" description="Polar residues" evidence="1">
    <location>
        <begin position="106"/>
        <end position="119"/>
    </location>
</feature>
<feature type="compositionally biased region" description="Polar residues" evidence="1">
    <location>
        <begin position="57"/>
        <end position="66"/>
    </location>
</feature>
<accession>A0A4C1XQ98</accession>
<comment type="caution">
    <text evidence="2">The sequence shown here is derived from an EMBL/GenBank/DDBJ whole genome shotgun (WGS) entry which is preliminary data.</text>
</comment>
<feature type="region of interest" description="Disordered" evidence="1">
    <location>
        <begin position="49"/>
        <end position="69"/>
    </location>
</feature>
<evidence type="ECO:0000313" key="2">
    <source>
        <dbReference type="EMBL" id="GBP64744.1"/>
    </source>
</evidence>
<dbReference type="EMBL" id="BGZK01000907">
    <property type="protein sequence ID" value="GBP64744.1"/>
    <property type="molecule type" value="Genomic_DNA"/>
</dbReference>
<reference evidence="2 3" key="1">
    <citation type="journal article" date="2019" name="Commun. Biol.">
        <title>The bagworm genome reveals a unique fibroin gene that provides high tensile strength.</title>
        <authorList>
            <person name="Kono N."/>
            <person name="Nakamura H."/>
            <person name="Ohtoshi R."/>
            <person name="Tomita M."/>
            <person name="Numata K."/>
            <person name="Arakawa K."/>
        </authorList>
    </citation>
    <scope>NUCLEOTIDE SEQUENCE [LARGE SCALE GENOMIC DNA]</scope>
</reference>
<organism evidence="2 3">
    <name type="scientific">Eumeta variegata</name>
    <name type="common">Bagworm moth</name>
    <name type="synonym">Eumeta japonica</name>
    <dbReference type="NCBI Taxonomy" id="151549"/>
    <lineage>
        <taxon>Eukaryota</taxon>
        <taxon>Metazoa</taxon>
        <taxon>Ecdysozoa</taxon>
        <taxon>Arthropoda</taxon>
        <taxon>Hexapoda</taxon>
        <taxon>Insecta</taxon>
        <taxon>Pterygota</taxon>
        <taxon>Neoptera</taxon>
        <taxon>Endopterygota</taxon>
        <taxon>Lepidoptera</taxon>
        <taxon>Glossata</taxon>
        <taxon>Ditrysia</taxon>
        <taxon>Tineoidea</taxon>
        <taxon>Psychidae</taxon>
        <taxon>Oiketicinae</taxon>
        <taxon>Eumeta</taxon>
    </lineage>
</organism>
<name>A0A4C1XQ98_EUMVA</name>
<protein>
    <submittedName>
        <fullName evidence="2">Uncharacterized protein</fullName>
    </submittedName>
</protein>
<gene>
    <name evidence="2" type="ORF">EVAR_56776_1</name>
</gene>
<evidence type="ECO:0000313" key="3">
    <source>
        <dbReference type="Proteomes" id="UP000299102"/>
    </source>
</evidence>
<dbReference type="Proteomes" id="UP000299102">
    <property type="component" value="Unassembled WGS sequence"/>
</dbReference>
<evidence type="ECO:0000256" key="1">
    <source>
        <dbReference type="SAM" id="MobiDB-lite"/>
    </source>
</evidence>
<proteinExistence type="predicted"/>
<dbReference type="AlphaFoldDB" id="A0A4C1XQ98"/>
<sequence length="119" mass="13046">MDIKTIKRFVESSPRGVTAAALLPARPRAELTVVKVCSFVNAARTTRAAAARASSRPSNINENSPLSRGGVVEMHEVRACKSRERPASAAQKFYEYPQRFPKAKSHTTSDYGNSQNKPI</sequence>
<feature type="region of interest" description="Disordered" evidence="1">
    <location>
        <begin position="81"/>
        <end position="119"/>
    </location>
</feature>
<keyword evidence="3" id="KW-1185">Reference proteome</keyword>